<dbReference type="AlphaFoldDB" id="A0A266Q5H4"/>
<evidence type="ECO:0000256" key="1">
    <source>
        <dbReference type="SAM" id="Phobius"/>
    </source>
</evidence>
<dbReference type="Gene3D" id="3.40.50.300">
    <property type="entry name" value="P-loop containing nucleotide triphosphate hydrolases"/>
    <property type="match status" value="1"/>
</dbReference>
<protein>
    <submittedName>
        <fullName evidence="3">AAA family ATPase</fullName>
    </submittedName>
</protein>
<dbReference type="PANTHER" id="PTHR35894">
    <property type="entry name" value="GENERAL SECRETION PATHWAY PROTEIN A-RELATED"/>
    <property type="match status" value="1"/>
</dbReference>
<feature type="transmembrane region" description="Helical" evidence="1">
    <location>
        <begin position="281"/>
        <end position="302"/>
    </location>
</feature>
<accession>A0A266Q5H4</accession>
<keyword evidence="1" id="KW-0812">Transmembrane</keyword>
<proteinExistence type="predicted"/>
<sequence length="306" mass="34486">MYRQHFGLREHPFSLTPDTQFYFNNQSHREVLSTLLLALRHSEGFIKIVGEVGTGKTLLSRKLLASLGDTFITAYIPNPYLTPDELKWFLAEEIGIAYSPDIPSYQLLKEINLRLVELAQQKRQVVLVVDEAQAMPRETIEALRLLTNLETEKSKLLQVVLFGQPELDELLDRPDLRQLKQRIVFSEYLQTISKKSLPDYLAYRLASAGYSRASLFSASAIVLLYKASGGVPRLINVIAHKAMLAAYGQGAERVNRQHMVRAIMDTAESRRYGRWLARRDYWLWPALAAGAATAIAIVPGLLGGMA</sequence>
<dbReference type="Proteomes" id="UP000216101">
    <property type="component" value="Unassembled WGS sequence"/>
</dbReference>
<dbReference type="RefSeq" id="WP_094985670.1">
    <property type="nucleotide sequence ID" value="NZ_NHNI01000002.1"/>
</dbReference>
<dbReference type="InterPro" id="IPR049945">
    <property type="entry name" value="AAA_22"/>
</dbReference>
<reference evidence="4" key="1">
    <citation type="submission" date="2017-05" db="EMBL/GenBank/DDBJ databases">
        <authorList>
            <person name="Barney B.M."/>
        </authorList>
    </citation>
    <scope>NUCLEOTIDE SEQUENCE [LARGE SCALE GENOMIC DNA]</scope>
    <source>
        <strain evidence="4">PSBB022</strain>
    </source>
</reference>
<dbReference type="InterPro" id="IPR027417">
    <property type="entry name" value="P-loop_NTPase"/>
</dbReference>
<gene>
    <name evidence="3" type="ORF">CBP51_15765</name>
</gene>
<dbReference type="CDD" id="cd00009">
    <property type="entry name" value="AAA"/>
    <property type="match status" value="1"/>
</dbReference>
<evidence type="ECO:0000259" key="2">
    <source>
        <dbReference type="Pfam" id="PF13401"/>
    </source>
</evidence>
<dbReference type="GO" id="GO:0016887">
    <property type="term" value="F:ATP hydrolysis activity"/>
    <property type="evidence" value="ECO:0007669"/>
    <property type="project" value="InterPro"/>
</dbReference>
<dbReference type="EMBL" id="NHNI01000002">
    <property type="protein sequence ID" value="OZY84631.1"/>
    <property type="molecule type" value="Genomic_DNA"/>
</dbReference>
<dbReference type="STRING" id="1209072.GCA_000766945_00483"/>
<keyword evidence="1" id="KW-0472">Membrane</keyword>
<organism evidence="3 4">
    <name type="scientific">Cellvibrio mixtus</name>
    <dbReference type="NCBI Taxonomy" id="39650"/>
    <lineage>
        <taxon>Bacteria</taxon>
        <taxon>Pseudomonadati</taxon>
        <taxon>Pseudomonadota</taxon>
        <taxon>Gammaproteobacteria</taxon>
        <taxon>Cellvibrionales</taxon>
        <taxon>Cellvibrionaceae</taxon>
        <taxon>Cellvibrio</taxon>
    </lineage>
</organism>
<comment type="caution">
    <text evidence="3">The sequence shown here is derived from an EMBL/GenBank/DDBJ whole genome shotgun (WGS) entry which is preliminary data.</text>
</comment>
<keyword evidence="4" id="KW-1185">Reference proteome</keyword>
<dbReference type="InterPro" id="IPR052026">
    <property type="entry name" value="ExeA_AAA_ATPase_DNA-bind"/>
</dbReference>
<feature type="domain" description="ORC1/DEAH AAA+ ATPase" evidence="2">
    <location>
        <begin position="41"/>
        <end position="171"/>
    </location>
</feature>
<evidence type="ECO:0000313" key="4">
    <source>
        <dbReference type="Proteomes" id="UP000216101"/>
    </source>
</evidence>
<name>A0A266Q5H4_9GAMM</name>
<dbReference type="PANTHER" id="PTHR35894:SF7">
    <property type="entry name" value="GENERAL SECRETION PATHWAY PROTEIN A-RELATED"/>
    <property type="match status" value="1"/>
</dbReference>
<dbReference type="SUPFAM" id="SSF52540">
    <property type="entry name" value="P-loop containing nucleoside triphosphate hydrolases"/>
    <property type="match status" value="1"/>
</dbReference>
<keyword evidence="1" id="KW-1133">Transmembrane helix</keyword>
<dbReference type="Pfam" id="PF13401">
    <property type="entry name" value="AAA_22"/>
    <property type="match status" value="1"/>
</dbReference>
<evidence type="ECO:0000313" key="3">
    <source>
        <dbReference type="EMBL" id="OZY84631.1"/>
    </source>
</evidence>